<dbReference type="GO" id="GO:0005829">
    <property type="term" value="C:cytosol"/>
    <property type="evidence" value="ECO:0007669"/>
    <property type="project" value="TreeGrafter"/>
</dbReference>
<dbReference type="Proteomes" id="UP001206983">
    <property type="component" value="Unassembled WGS sequence"/>
</dbReference>
<evidence type="ECO:0000256" key="2">
    <source>
        <dbReference type="ARBA" id="ARBA00022840"/>
    </source>
</evidence>
<feature type="domain" description="CobQ/CobB/MinD/ParA nucleotide binding" evidence="3">
    <location>
        <begin position="4"/>
        <end position="237"/>
    </location>
</feature>
<dbReference type="PANTHER" id="PTHR43384:SF6">
    <property type="entry name" value="SEPTUM SITE-DETERMINING PROTEIN MIND HOMOLOG, CHLOROPLASTIC"/>
    <property type="match status" value="1"/>
</dbReference>
<organism evidence="4 5">
    <name type="scientific">Methanolobus chelungpuianus</name>
    <dbReference type="NCBI Taxonomy" id="502115"/>
    <lineage>
        <taxon>Archaea</taxon>
        <taxon>Methanobacteriati</taxon>
        <taxon>Methanobacteriota</taxon>
        <taxon>Stenosarchaea group</taxon>
        <taxon>Methanomicrobia</taxon>
        <taxon>Methanosarcinales</taxon>
        <taxon>Methanosarcinaceae</taxon>
        <taxon>Methanolobus</taxon>
    </lineage>
</organism>
<gene>
    <name evidence="4" type="ORF">PV02_01600</name>
</gene>
<keyword evidence="1" id="KW-0547">Nucleotide-binding</keyword>
<dbReference type="SUPFAM" id="SSF52540">
    <property type="entry name" value="P-loop containing nucleoside triphosphate hydrolases"/>
    <property type="match status" value="1"/>
</dbReference>
<dbReference type="AlphaFoldDB" id="A0AAE3H8G2"/>
<keyword evidence="2" id="KW-0067">ATP-binding</keyword>
<evidence type="ECO:0000313" key="5">
    <source>
        <dbReference type="Proteomes" id="UP001206983"/>
    </source>
</evidence>
<dbReference type="GO" id="GO:0009898">
    <property type="term" value="C:cytoplasmic side of plasma membrane"/>
    <property type="evidence" value="ECO:0007669"/>
    <property type="project" value="TreeGrafter"/>
</dbReference>
<keyword evidence="5" id="KW-1185">Reference proteome</keyword>
<comment type="caution">
    <text evidence="4">The sequence shown here is derived from an EMBL/GenBank/DDBJ whole genome shotgun (WGS) entry which is preliminary data.</text>
</comment>
<reference evidence="4 5" key="1">
    <citation type="journal article" date="2011" name="Appl. Environ. Microbiol.">
        <title>Methanogenic archaea isolated from Taiwan's Chelungpu fault.</title>
        <authorList>
            <person name="Wu S.Y."/>
            <person name="Lai M.C."/>
        </authorList>
    </citation>
    <scope>NUCLEOTIDE SEQUENCE [LARGE SCALE GENOMIC DNA]</scope>
    <source>
        <strain evidence="4 5">St545Mb</strain>
    </source>
</reference>
<dbReference type="Gene3D" id="3.40.50.300">
    <property type="entry name" value="P-loop containing nucleotide triphosphate hydrolases"/>
    <property type="match status" value="1"/>
</dbReference>
<dbReference type="GO" id="GO:0051782">
    <property type="term" value="P:negative regulation of cell division"/>
    <property type="evidence" value="ECO:0007669"/>
    <property type="project" value="TreeGrafter"/>
</dbReference>
<dbReference type="GO" id="GO:0005524">
    <property type="term" value="F:ATP binding"/>
    <property type="evidence" value="ECO:0007669"/>
    <property type="project" value="UniProtKB-KW"/>
</dbReference>
<dbReference type="RefSeq" id="WP_256621631.1">
    <property type="nucleotide sequence ID" value="NZ_JTEO01000002.1"/>
</dbReference>
<accession>A0AAE3H8G2</accession>
<dbReference type="InterPro" id="IPR027417">
    <property type="entry name" value="P-loop_NTPase"/>
</dbReference>
<evidence type="ECO:0000313" key="4">
    <source>
        <dbReference type="EMBL" id="MCQ6961906.1"/>
    </source>
</evidence>
<evidence type="ECO:0000259" key="3">
    <source>
        <dbReference type="Pfam" id="PF01656"/>
    </source>
</evidence>
<proteinExistence type="predicted"/>
<sequence length="267" mass="29675">MRKIIATGKGGAGKTTVVATLSRLLAREGFRVMVIDTDPSMNLAMSLGVPFSTVRTLAEDKKEIREQLYEDDFDEEGEGHTHSSNINIDAFLEKYQVTAKDDVKVVVMGTISEGGGGCICSYISIVKRLIDYLALWSDQYDIVIVDSQAGSEILGRGLAVNYDHNLVITESFPKSMEVARHVLKLARDLKIRRQLVVVNKVRQGKELDLVADELSLNGESIYPVRYDEKVIEADRMGSLILDMAPDSLVLEDIGDIMRTILTDYEKT</sequence>
<dbReference type="EMBL" id="JTEO01000002">
    <property type="protein sequence ID" value="MCQ6961906.1"/>
    <property type="molecule type" value="Genomic_DNA"/>
</dbReference>
<evidence type="ECO:0000256" key="1">
    <source>
        <dbReference type="ARBA" id="ARBA00022741"/>
    </source>
</evidence>
<name>A0AAE3H8G2_9EURY</name>
<dbReference type="PIRSF" id="PIRSF005647">
    <property type="entry name" value="CooC"/>
    <property type="match status" value="1"/>
</dbReference>
<dbReference type="InterPro" id="IPR014433">
    <property type="entry name" value="CooC"/>
</dbReference>
<dbReference type="InterPro" id="IPR050625">
    <property type="entry name" value="ParA/MinD_ATPase"/>
</dbReference>
<protein>
    <submittedName>
        <fullName evidence="4">Cobalamin biosynthesis protein CobQ</fullName>
    </submittedName>
</protein>
<dbReference type="Pfam" id="PF01656">
    <property type="entry name" value="CbiA"/>
    <property type="match status" value="1"/>
</dbReference>
<dbReference type="PANTHER" id="PTHR43384">
    <property type="entry name" value="SEPTUM SITE-DETERMINING PROTEIN MIND HOMOLOG, CHLOROPLASTIC-RELATED"/>
    <property type="match status" value="1"/>
</dbReference>
<dbReference type="GO" id="GO:0016887">
    <property type="term" value="F:ATP hydrolysis activity"/>
    <property type="evidence" value="ECO:0007669"/>
    <property type="project" value="TreeGrafter"/>
</dbReference>
<dbReference type="InterPro" id="IPR002586">
    <property type="entry name" value="CobQ/CobB/MinD/ParA_Nub-bd_dom"/>
</dbReference>